<evidence type="ECO:0000313" key="3">
    <source>
        <dbReference type="Proteomes" id="UP000327085"/>
    </source>
</evidence>
<protein>
    <submittedName>
        <fullName evidence="2">Uncharacterized protein</fullName>
    </submittedName>
</protein>
<gene>
    <name evidence="2" type="ORF">ALMOND_2B010107</name>
</gene>
<dbReference type="AlphaFoldDB" id="A0A5E4FYS2"/>
<feature type="compositionally biased region" description="Low complexity" evidence="1">
    <location>
        <begin position="28"/>
        <end position="40"/>
    </location>
</feature>
<dbReference type="Proteomes" id="UP000327085">
    <property type="component" value="Chromosome 4"/>
</dbReference>
<evidence type="ECO:0000313" key="2">
    <source>
        <dbReference type="EMBL" id="VVA32550.1"/>
    </source>
</evidence>
<dbReference type="InParanoid" id="A0A5E4FYS2"/>
<accession>A0A5E4FYS2</accession>
<organism evidence="2 3">
    <name type="scientific">Prunus dulcis</name>
    <name type="common">Almond</name>
    <name type="synonym">Amygdalus dulcis</name>
    <dbReference type="NCBI Taxonomy" id="3755"/>
    <lineage>
        <taxon>Eukaryota</taxon>
        <taxon>Viridiplantae</taxon>
        <taxon>Streptophyta</taxon>
        <taxon>Embryophyta</taxon>
        <taxon>Tracheophyta</taxon>
        <taxon>Spermatophyta</taxon>
        <taxon>Magnoliopsida</taxon>
        <taxon>eudicotyledons</taxon>
        <taxon>Gunneridae</taxon>
        <taxon>Pentapetalae</taxon>
        <taxon>rosids</taxon>
        <taxon>fabids</taxon>
        <taxon>Rosales</taxon>
        <taxon>Rosaceae</taxon>
        <taxon>Amygdaloideae</taxon>
        <taxon>Amygdaleae</taxon>
        <taxon>Prunus</taxon>
    </lineage>
</organism>
<sequence length="59" mass="6442">MVLHFRKLITTFSTKAPHHWKPSPTRPAPSALSLNPSSTPRAAHAPPFRKCAGPCGLLR</sequence>
<reference evidence="3" key="1">
    <citation type="journal article" date="2020" name="Plant J.">
        <title>Transposons played a major role in the diversification between the closely related almond and peach genomes: results from the almond genome sequence.</title>
        <authorList>
            <person name="Alioto T."/>
            <person name="Alexiou K.G."/>
            <person name="Bardil A."/>
            <person name="Barteri F."/>
            <person name="Castanera R."/>
            <person name="Cruz F."/>
            <person name="Dhingra A."/>
            <person name="Duval H."/>
            <person name="Fernandez I Marti A."/>
            <person name="Frias L."/>
            <person name="Galan B."/>
            <person name="Garcia J.L."/>
            <person name="Howad W."/>
            <person name="Gomez-Garrido J."/>
            <person name="Gut M."/>
            <person name="Julca I."/>
            <person name="Morata J."/>
            <person name="Puigdomenech P."/>
            <person name="Ribeca P."/>
            <person name="Rubio Cabetas M.J."/>
            <person name="Vlasova A."/>
            <person name="Wirthensohn M."/>
            <person name="Garcia-Mas J."/>
            <person name="Gabaldon T."/>
            <person name="Casacuberta J.M."/>
            <person name="Arus P."/>
        </authorList>
    </citation>
    <scope>NUCLEOTIDE SEQUENCE [LARGE SCALE GENOMIC DNA]</scope>
    <source>
        <strain evidence="3">cv. Texas</strain>
    </source>
</reference>
<evidence type="ECO:0000256" key="1">
    <source>
        <dbReference type="SAM" id="MobiDB-lite"/>
    </source>
</evidence>
<dbReference type="EMBL" id="CABIKO010000252">
    <property type="protein sequence ID" value="VVA32550.1"/>
    <property type="molecule type" value="Genomic_DNA"/>
</dbReference>
<name>A0A5E4FYS2_PRUDU</name>
<proteinExistence type="predicted"/>
<feature type="region of interest" description="Disordered" evidence="1">
    <location>
        <begin position="16"/>
        <end position="45"/>
    </location>
</feature>
<dbReference type="Gramene" id="VVA32550">
    <property type="protein sequence ID" value="VVA32550"/>
    <property type="gene ID" value="Prudul26B010107"/>
</dbReference>